<organism evidence="1 2">
    <name type="scientific">Danaus chrysippus</name>
    <name type="common">African queen</name>
    <dbReference type="NCBI Taxonomy" id="151541"/>
    <lineage>
        <taxon>Eukaryota</taxon>
        <taxon>Metazoa</taxon>
        <taxon>Ecdysozoa</taxon>
        <taxon>Arthropoda</taxon>
        <taxon>Hexapoda</taxon>
        <taxon>Insecta</taxon>
        <taxon>Pterygota</taxon>
        <taxon>Neoptera</taxon>
        <taxon>Endopterygota</taxon>
        <taxon>Lepidoptera</taxon>
        <taxon>Glossata</taxon>
        <taxon>Ditrysia</taxon>
        <taxon>Papilionoidea</taxon>
        <taxon>Nymphalidae</taxon>
        <taxon>Danainae</taxon>
        <taxon>Danaini</taxon>
        <taxon>Danaina</taxon>
        <taxon>Danaus</taxon>
        <taxon>Anosia</taxon>
    </lineage>
</organism>
<sequence length="120" mass="13502">MTCQTNASRSLVLSPDFAALDVARYDSVIFVSCRCGRTPQRCTASELLWVSHSVELRAQGYKLSVLPGAFVVHTPHAPSPDITAFRADPHYRVCLSLLKQEFMDDLKRKYNVTLEDNQTK</sequence>
<reference evidence="1" key="1">
    <citation type="submission" date="2021-09" db="EMBL/GenBank/DDBJ databases">
        <authorList>
            <person name="Martin H S."/>
        </authorList>
    </citation>
    <scope>NUCLEOTIDE SEQUENCE</scope>
</reference>
<comment type="caution">
    <text evidence="1">The sequence shown here is derived from an EMBL/GenBank/DDBJ whole genome shotgun (WGS) entry which is preliminary data.</text>
</comment>
<protein>
    <submittedName>
        <fullName evidence="1">(African queen) hypothetical protein</fullName>
    </submittedName>
</protein>
<proteinExistence type="predicted"/>
<dbReference type="AlphaFoldDB" id="A0A8J2QYY5"/>
<dbReference type="OrthoDB" id="411524at2759"/>
<evidence type="ECO:0000313" key="2">
    <source>
        <dbReference type="Proteomes" id="UP000789524"/>
    </source>
</evidence>
<dbReference type="Proteomes" id="UP000789524">
    <property type="component" value="Unassembled WGS sequence"/>
</dbReference>
<evidence type="ECO:0000313" key="1">
    <source>
        <dbReference type="EMBL" id="CAG9571678.1"/>
    </source>
</evidence>
<keyword evidence="2" id="KW-1185">Reference proteome</keyword>
<accession>A0A8J2QYY5</accession>
<name>A0A8J2QYY5_9NEOP</name>
<dbReference type="EMBL" id="CAKASE010000067">
    <property type="protein sequence ID" value="CAG9571678.1"/>
    <property type="molecule type" value="Genomic_DNA"/>
</dbReference>
<gene>
    <name evidence="1" type="ORF">DCHRY22_LOCUS9785</name>
</gene>